<evidence type="ECO:0000256" key="10">
    <source>
        <dbReference type="SAM" id="SignalP"/>
    </source>
</evidence>
<comment type="subcellular location">
    <subcellularLocation>
        <location evidence="1">Membrane</location>
        <topology evidence="1">Single-pass membrane protein</topology>
    </subcellularLocation>
    <subcellularLocation>
        <location evidence="2">Secreted</location>
    </subcellularLocation>
</comment>
<dbReference type="KEGG" id="bbel:109485149"/>
<dbReference type="SUPFAM" id="SSF49265">
    <property type="entry name" value="Fibronectin type III"/>
    <property type="match status" value="1"/>
</dbReference>
<evidence type="ECO:0000313" key="12">
    <source>
        <dbReference type="RefSeq" id="XP_019644140.1"/>
    </source>
</evidence>
<feature type="transmembrane region" description="Helical" evidence="9">
    <location>
        <begin position="192"/>
        <end position="210"/>
    </location>
</feature>
<evidence type="ECO:0000256" key="9">
    <source>
        <dbReference type="SAM" id="Phobius"/>
    </source>
</evidence>
<dbReference type="Gene3D" id="2.60.40.10">
    <property type="entry name" value="Immunoglobulins"/>
    <property type="match status" value="1"/>
</dbReference>
<evidence type="ECO:0000256" key="3">
    <source>
        <dbReference type="ARBA" id="ARBA00022525"/>
    </source>
</evidence>
<keyword evidence="5 9" id="KW-1133">Transmembrane helix</keyword>
<proteinExistence type="predicted"/>
<keyword evidence="3" id="KW-0964">Secreted</keyword>
<dbReference type="RefSeq" id="XP_019644140.1">
    <property type="nucleotide sequence ID" value="XM_019788581.1"/>
</dbReference>
<accession>A0A6P4ZSI2</accession>
<reference evidence="12" key="1">
    <citation type="submission" date="2025-08" db="UniProtKB">
        <authorList>
            <consortium name="RefSeq"/>
        </authorList>
    </citation>
    <scope>IDENTIFICATION</scope>
    <source>
        <tissue evidence="12">Gonad</tissue>
    </source>
</reference>
<keyword evidence="6 9" id="KW-0472">Membrane</keyword>
<feature type="region of interest" description="Disordered" evidence="8">
    <location>
        <begin position="220"/>
        <end position="239"/>
    </location>
</feature>
<dbReference type="GO" id="GO:0016020">
    <property type="term" value="C:membrane"/>
    <property type="evidence" value="ECO:0007669"/>
    <property type="project" value="UniProtKB-SubCell"/>
</dbReference>
<evidence type="ECO:0000313" key="11">
    <source>
        <dbReference type="Proteomes" id="UP000515135"/>
    </source>
</evidence>
<evidence type="ECO:0000256" key="5">
    <source>
        <dbReference type="ARBA" id="ARBA00022989"/>
    </source>
</evidence>
<dbReference type="OrthoDB" id="10043664at2759"/>
<organism evidence="11 12">
    <name type="scientific">Branchiostoma belcheri</name>
    <name type="common">Amphioxus</name>
    <dbReference type="NCBI Taxonomy" id="7741"/>
    <lineage>
        <taxon>Eukaryota</taxon>
        <taxon>Metazoa</taxon>
        <taxon>Chordata</taxon>
        <taxon>Cephalochordata</taxon>
        <taxon>Leptocardii</taxon>
        <taxon>Amphioxiformes</taxon>
        <taxon>Branchiostomatidae</taxon>
        <taxon>Branchiostoma</taxon>
    </lineage>
</organism>
<evidence type="ECO:0000256" key="1">
    <source>
        <dbReference type="ARBA" id="ARBA00004167"/>
    </source>
</evidence>
<protein>
    <submittedName>
        <fullName evidence="12">Fibronectin type III domain-containing protein 5-like</fullName>
    </submittedName>
</protein>
<feature type="chain" id="PRO_5028394933" evidence="10">
    <location>
        <begin position="26"/>
        <end position="259"/>
    </location>
</feature>
<keyword evidence="7" id="KW-0325">Glycoprotein</keyword>
<evidence type="ECO:0000256" key="7">
    <source>
        <dbReference type="ARBA" id="ARBA00023180"/>
    </source>
</evidence>
<keyword evidence="4 9" id="KW-0812">Transmembrane</keyword>
<dbReference type="InterPro" id="IPR013783">
    <property type="entry name" value="Ig-like_fold"/>
</dbReference>
<dbReference type="InterPro" id="IPR052120">
    <property type="entry name" value="FNDC_type_III_4/5"/>
</dbReference>
<dbReference type="InterPro" id="IPR036116">
    <property type="entry name" value="FN3_sf"/>
</dbReference>
<dbReference type="GO" id="GO:0005576">
    <property type="term" value="C:extracellular region"/>
    <property type="evidence" value="ECO:0007669"/>
    <property type="project" value="UniProtKB-SubCell"/>
</dbReference>
<dbReference type="PANTHER" id="PTHR14470">
    <property type="entry name" value="FIBRONECTIN TYPE III DOMAIN-CONTAINING PROTEIN"/>
    <property type="match status" value="1"/>
</dbReference>
<dbReference type="AlphaFoldDB" id="A0A6P4ZSI2"/>
<evidence type="ECO:0000256" key="4">
    <source>
        <dbReference type="ARBA" id="ARBA00022692"/>
    </source>
</evidence>
<evidence type="ECO:0000256" key="8">
    <source>
        <dbReference type="SAM" id="MobiDB-lite"/>
    </source>
</evidence>
<keyword evidence="11" id="KW-1185">Reference proteome</keyword>
<evidence type="ECO:0000256" key="6">
    <source>
        <dbReference type="ARBA" id="ARBA00023136"/>
    </source>
</evidence>
<gene>
    <name evidence="12" type="primary">LOC109485149</name>
</gene>
<keyword evidence="10" id="KW-0732">Signal</keyword>
<sequence length="259" mass="29167">MAAHLPLLPYGRLVVMVVLSVCARARSCLQSTGFPTNASFYRPYNVTLADVASETATVHWDYGWPPQPDTDLTTHNCTDRSGHTDTNATDLALTGFDVVTRVVGDLYDTRTITTVDASRRSLPLTYLKQETTYVVYVYAIHDDIVRLRSGETEFSTTADYSEDGDAVTPLEEDGEAYDYVTEEEKKLTIEELVLIGVVILVWLSVIGLFLRQWDHIRGMAPRDTMRPRPPTPKPPTNEEYPTITIVQDEKDSLIRTTRF</sequence>
<dbReference type="Proteomes" id="UP000515135">
    <property type="component" value="Unplaced"/>
</dbReference>
<dbReference type="GeneID" id="109485149"/>
<feature type="signal peptide" evidence="10">
    <location>
        <begin position="1"/>
        <end position="25"/>
    </location>
</feature>
<name>A0A6P4ZSI2_BRABE</name>
<evidence type="ECO:0000256" key="2">
    <source>
        <dbReference type="ARBA" id="ARBA00004613"/>
    </source>
</evidence>
<dbReference type="PANTHER" id="PTHR14470:SF3">
    <property type="match status" value="1"/>
</dbReference>